<accession>A0A7K3LYM8</accession>
<feature type="transmembrane region" description="Helical" evidence="7">
    <location>
        <begin position="585"/>
        <end position="604"/>
    </location>
</feature>
<dbReference type="Proteomes" id="UP000460435">
    <property type="component" value="Unassembled WGS sequence"/>
</dbReference>
<dbReference type="AlphaFoldDB" id="A0A7K3LYM8"/>
<dbReference type="Gene3D" id="1.20.1640.10">
    <property type="entry name" value="Multidrug efflux transporter AcrB transmembrane domain"/>
    <property type="match status" value="2"/>
</dbReference>
<feature type="transmembrane region" description="Helical" evidence="7">
    <location>
        <begin position="367"/>
        <end position="389"/>
    </location>
</feature>
<keyword evidence="5 7" id="KW-1133">Transmembrane helix</keyword>
<dbReference type="InterPro" id="IPR000731">
    <property type="entry name" value="SSD"/>
</dbReference>
<keyword evidence="6 7" id="KW-0472">Membrane</keyword>
<dbReference type="InterPro" id="IPR050545">
    <property type="entry name" value="Mycobact_MmpL"/>
</dbReference>
<evidence type="ECO:0000259" key="8">
    <source>
        <dbReference type="PROSITE" id="PS50156"/>
    </source>
</evidence>
<comment type="subcellular location">
    <subcellularLocation>
        <location evidence="1">Cell membrane</location>
        <topology evidence="1">Multi-pass membrane protein</topology>
    </subcellularLocation>
</comment>
<dbReference type="PANTHER" id="PTHR33406">
    <property type="entry name" value="MEMBRANE PROTEIN MJ1562-RELATED"/>
    <property type="match status" value="1"/>
</dbReference>
<keyword evidence="4 7" id="KW-0812">Transmembrane</keyword>
<reference evidence="9 10" key="1">
    <citation type="submission" date="2019-11" db="EMBL/GenBank/DDBJ databases">
        <authorList>
            <person name="Li X.-J."/>
            <person name="Feng X.-M."/>
        </authorList>
    </citation>
    <scope>NUCLEOTIDE SEQUENCE [LARGE SCALE GENOMIC DNA]</scope>
    <source>
        <strain evidence="9 10">XMNu-373</strain>
    </source>
</reference>
<feature type="domain" description="SSD" evidence="8">
    <location>
        <begin position="178"/>
        <end position="327"/>
    </location>
</feature>
<feature type="transmembrane region" description="Helical" evidence="7">
    <location>
        <begin position="270"/>
        <end position="296"/>
    </location>
</feature>
<dbReference type="PANTHER" id="PTHR33406:SF11">
    <property type="entry name" value="MEMBRANE PROTEIN SCO6666-RELATED"/>
    <property type="match status" value="1"/>
</dbReference>
<feature type="transmembrane region" description="Helical" evidence="7">
    <location>
        <begin position="636"/>
        <end position="653"/>
    </location>
</feature>
<organism evidence="9 10">
    <name type="scientific">Phytoactinopolyspora mesophila</name>
    <dbReference type="NCBI Taxonomy" id="2650750"/>
    <lineage>
        <taxon>Bacteria</taxon>
        <taxon>Bacillati</taxon>
        <taxon>Actinomycetota</taxon>
        <taxon>Actinomycetes</taxon>
        <taxon>Jiangellales</taxon>
        <taxon>Jiangellaceae</taxon>
        <taxon>Phytoactinopolyspora</taxon>
    </lineage>
</organism>
<comment type="caution">
    <text evidence="9">The sequence shown here is derived from an EMBL/GenBank/DDBJ whole genome shotgun (WGS) entry which is preliminary data.</text>
</comment>
<dbReference type="RefSeq" id="WP_162448586.1">
    <property type="nucleotide sequence ID" value="NZ_WLZY01000001.1"/>
</dbReference>
<keyword evidence="10" id="KW-1185">Reference proteome</keyword>
<evidence type="ECO:0000313" key="9">
    <source>
        <dbReference type="EMBL" id="NDL55927.1"/>
    </source>
</evidence>
<evidence type="ECO:0000256" key="6">
    <source>
        <dbReference type="ARBA" id="ARBA00023136"/>
    </source>
</evidence>
<dbReference type="GO" id="GO:0005886">
    <property type="term" value="C:plasma membrane"/>
    <property type="evidence" value="ECO:0007669"/>
    <property type="project" value="UniProtKB-SubCell"/>
</dbReference>
<evidence type="ECO:0000256" key="3">
    <source>
        <dbReference type="ARBA" id="ARBA00022475"/>
    </source>
</evidence>
<sequence>MATFLYRLGRLAYRRRWFVASTWVLLLILTGVGSATLAGEHVESFEIPGTESQETMDLLGERFPGIAADGASGRVVFAAPEGETLDEPANRAVVDAVVAEIQTTPGLVNVVNPFDAGTVSADATVAYAEANYTAQVLSEESRDALFAAVQAGRDAGHIVEVGGDIAFTGEEFEGGSEMVGLAIAFVVLIVTFGSFVAAGMPLLNAIIGVGVTISTITIASRFFEMSEDSSILAMMLGIALAIDYSLFIASRYRHELAHGRGGEEAAGRAIGTAGNAVVFAGLTVMIALVGLTVVGIPLLTEMGLSAAFAVAMAVVIALTMLPALFGFAKRRILGGRIPGLKVRDPEAEEPTIGLSWITMVTNHPLRVLAVALVGVGALALPATSLQLGLPDEGSYGTDDTRRQAYDLLAEGFGPGFNGPLTVVVDAVDSPDPEAALSTVVAAVERLDGVVMVTPAGFNDTGDTGLVIAVPGTGPGAAGTEEVVHGIRDLSADIESGTGAVVRVTGPTAVVIDFNEMMAAALAPYLAVVVGLSFLILVLVFRSILVPLKAALGFLVTMAATFGATVAVFQWGWLADLIGLQQTGPIMSMLPIILIGLVFGLAMDYQVFLVTRMREEHVHGLAATPAVIIGFQHGARVVAAAAVIMISVFGAFVLGDDFIKQVGFALAFAVFIDAFVVRMTIVPAVLRLLGERAWWIPRWLDRVLPDVDVEGERLRRHLQAEDAARNQPAPAPTS</sequence>
<protein>
    <submittedName>
        <fullName evidence="9">MMPL family transporter</fullName>
    </submittedName>
</protein>
<feature type="transmembrane region" description="Helical" evidence="7">
    <location>
        <begin position="302"/>
        <end position="327"/>
    </location>
</feature>
<feature type="transmembrane region" description="Helical" evidence="7">
    <location>
        <begin position="516"/>
        <end position="539"/>
    </location>
</feature>
<gene>
    <name evidence="9" type="ORF">F7O44_02460</name>
</gene>
<dbReference type="SUPFAM" id="SSF82866">
    <property type="entry name" value="Multidrug efflux transporter AcrB transmembrane domain"/>
    <property type="match status" value="2"/>
</dbReference>
<proteinExistence type="inferred from homology"/>
<feature type="transmembrane region" description="Helical" evidence="7">
    <location>
        <begin position="205"/>
        <end position="223"/>
    </location>
</feature>
<evidence type="ECO:0000256" key="7">
    <source>
        <dbReference type="SAM" id="Phobius"/>
    </source>
</evidence>
<name>A0A7K3LYM8_9ACTN</name>
<dbReference type="PROSITE" id="PS50156">
    <property type="entry name" value="SSD"/>
    <property type="match status" value="1"/>
</dbReference>
<dbReference type="Pfam" id="PF03176">
    <property type="entry name" value="MMPL"/>
    <property type="match status" value="2"/>
</dbReference>
<evidence type="ECO:0000313" key="10">
    <source>
        <dbReference type="Proteomes" id="UP000460435"/>
    </source>
</evidence>
<evidence type="ECO:0000256" key="4">
    <source>
        <dbReference type="ARBA" id="ARBA00022692"/>
    </source>
</evidence>
<evidence type="ECO:0000256" key="2">
    <source>
        <dbReference type="ARBA" id="ARBA00010157"/>
    </source>
</evidence>
<dbReference type="InterPro" id="IPR004869">
    <property type="entry name" value="MMPL_dom"/>
</dbReference>
<feature type="transmembrane region" description="Helical" evidence="7">
    <location>
        <begin position="229"/>
        <end position="249"/>
    </location>
</feature>
<feature type="transmembrane region" description="Helical" evidence="7">
    <location>
        <begin position="178"/>
        <end position="198"/>
    </location>
</feature>
<dbReference type="EMBL" id="WLZY01000001">
    <property type="protein sequence ID" value="NDL55927.1"/>
    <property type="molecule type" value="Genomic_DNA"/>
</dbReference>
<evidence type="ECO:0000256" key="5">
    <source>
        <dbReference type="ARBA" id="ARBA00022989"/>
    </source>
</evidence>
<feature type="transmembrane region" description="Helical" evidence="7">
    <location>
        <begin position="551"/>
        <end position="573"/>
    </location>
</feature>
<evidence type="ECO:0000256" key="1">
    <source>
        <dbReference type="ARBA" id="ARBA00004651"/>
    </source>
</evidence>
<feature type="transmembrane region" description="Helical" evidence="7">
    <location>
        <begin position="665"/>
        <end position="688"/>
    </location>
</feature>
<keyword evidence="3" id="KW-1003">Cell membrane</keyword>
<comment type="similarity">
    <text evidence="2">Belongs to the resistance-nodulation-cell division (RND) (TC 2.A.6) family. MmpL subfamily.</text>
</comment>